<evidence type="ECO:0000313" key="8">
    <source>
        <dbReference type="EMBL" id="AWI51264.1"/>
    </source>
</evidence>
<evidence type="ECO:0000313" key="9">
    <source>
        <dbReference type="Proteomes" id="UP000244920"/>
    </source>
</evidence>
<keyword evidence="4 6" id="KW-0472">Membrane</keyword>
<protein>
    <submittedName>
        <fullName evidence="8">DUF490 domain-containing protein</fullName>
    </submittedName>
</protein>
<dbReference type="KEGG" id="apor:DDU33_07100"/>
<keyword evidence="9" id="KW-1185">Reference proteome</keyword>
<dbReference type="Proteomes" id="UP000244920">
    <property type="component" value="Chromosome"/>
</dbReference>
<reference evidence="9" key="1">
    <citation type="submission" date="2018-05" db="EMBL/GenBank/DDBJ databases">
        <title>Complete genome sequence of Actinobacillus porcitonsillarum reference strain 9953L55 (CCUG 46996).</title>
        <authorList>
            <person name="Dona V."/>
            <person name="Perreten V."/>
        </authorList>
    </citation>
    <scope>NUCLEOTIDE SEQUENCE [LARGE SCALE GENOMIC DNA]</scope>
    <source>
        <strain evidence="9">9953L55</strain>
    </source>
</reference>
<name>A0A2U8FLQ2_9PAST</name>
<dbReference type="PANTHER" id="PTHR36985">
    <property type="entry name" value="TRANSLOCATION AND ASSEMBLY MODULE SUBUNIT TAMB"/>
    <property type="match status" value="1"/>
</dbReference>
<proteinExistence type="predicted"/>
<dbReference type="PANTHER" id="PTHR36985:SF1">
    <property type="entry name" value="TRANSLOCATION AND ASSEMBLY MODULE SUBUNIT TAMB"/>
    <property type="match status" value="1"/>
</dbReference>
<evidence type="ECO:0000256" key="6">
    <source>
        <dbReference type="SAM" id="Phobius"/>
    </source>
</evidence>
<feature type="domain" description="Translocation and assembly module TamB C-terminal" evidence="7">
    <location>
        <begin position="1008"/>
        <end position="1356"/>
    </location>
</feature>
<dbReference type="EMBL" id="CP029206">
    <property type="protein sequence ID" value="AWI51264.1"/>
    <property type="molecule type" value="Genomic_DNA"/>
</dbReference>
<dbReference type="GO" id="GO:0005886">
    <property type="term" value="C:plasma membrane"/>
    <property type="evidence" value="ECO:0007669"/>
    <property type="project" value="InterPro"/>
</dbReference>
<evidence type="ECO:0000256" key="3">
    <source>
        <dbReference type="ARBA" id="ARBA00022989"/>
    </source>
</evidence>
<dbReference type="GO" id="GO:0009306">
    <property type="term" value="P:protein secretion"/>
    <property type="evidence" value="ECO:0007669"/>
    <property type="project" value="InterPro"/>
</dbReference>
<evidence type="ECO:0000256" key="1">
    <source>
        <dbReference type="ARBA" id="ARBA00004167"/>
    </source>
</evidence>
<gene>
    <name evidence="8" type="ORF">DDU33_07100</name>
</gene>
<sequence length="1357" mass="146295">MNDKTTEIQQETQTEKSPDVVKPKKGSRWGKCILGGGVILSLSSLGFLATGIGQRSVITLADKWLDQLSIGQVEGSLQDGLTLSNTQYVMDGVNVQVGQANLHLDFGCLLKGEACVENVAIKDTQVIVDTTKLPPSKEEQPSEPFTALNLPLGVSVKNVALDNIHVNVDDMDIDLTHFHSGISGKGRLLTLSPTKLNGLDLQLALKLDESDQQAVEYAAKIAKNEISQEEVKMATGVILKNAMEKTGEKVAERIQTLQKKSQTTSNDAEKIDWETIKAQLQKPLLDKQVPLKLPFDFSIEQLDIENVNLAQKAKDEKGNLVKPIPLFNLTKATLKANADEQVLNLAQLSLESDRGNLNGQGQLTLQDNYPLAFHLQVTEPSQVKVKLPVSHINAEISGALYDKTKLHVETKGAIQAKLEGDVALAVEKKPLNLVLTSESITYPFPPETGANPLKLEKLNLSLKGDPFDYQLNVSGQATGMNVPASQVELKGKGDVTHFDIQTLKLNALEGEAHLNGSVDWTDGVEWNSSLSLSGINTKSLAPDWAAVLSGGLNSKGYAGRGKDGAEWNVDVSKIDLKGNLLQKPLQLQGNLTSNAKTLLAVDKTTLIYGENRIAMNGVLGDKSDFTAQINAPNLQGLVPKLKASIKGDVKLSGKVSEPNLALDLDANQVSYEDLKLQHLSAKGNVTTEKVIQGNLELALQKFTYGDIKVENANINASGNETNHTLKLTAKGEPIGAGLQISGKFDRLQQVWTGQFANIAIDSTEFGRFQTNQPVNVTYNNKKINANVSAHCWQNPKINLCFTQAFNAGQEGKIPFEIRQFNLAAVQAYLDKNSQISGIVNAKGEAAWFKNKSPEVTVALDSPSLKFVQKMDGGKSFPIGITPLKINADLANNNLKLKTDLQIENNGRITTDLTMNDVSGKRGLSGNINLDQLSLKLIKPLLSGGEAVDGNINARLTMGGTATSPLLHGALNLTGLKAKSVSMPFDVTGGGLTMNFNGATSTLSGRIQTTESELRLEGDADWRRLDAWRSHIRAQANRFRVNVPNIAKVEFTPDIEVTVTPKELVLGGNIDIPWARIEVEELPESAVSVSSDEVIMDGSVKQKTPLSQRQIPQNTSSGMAIKADIKINIGDDVNLNAYGLKSDLKGTIAVRQGKQGLGLYGQVNLIKGRYASFGQDLIIRKGLISFAGLPSQPSLNIEAIRNPEAMEDSTVTAGVKVIGLADSPEVKIFSEPSLSQNEALSYILTGRSLENSGDAGSSNSMAAALLSMSLSKSSKTVGAVGSAFGLNDLNVTTAGIGDNTKVEVSASLTPKFKVKYGVGIFAPLTELTLRYNLAPKLYLQWVSSVNQAVDLMYRFEFD</sequence>
<evidence type="ECO:0000256" key="2">
    <source>
        <dbReference type="ARBA" id="ARBA00022692"/>
    </source>
</evidence>
<feature type="compositionally biased region" description="Basic and acidic residues" evidence="5">
    <location>
        <begin position="13"/>
        <end position="22"/>
    </location>
</feature>
<keyword evidence="3 6" id="KW-1133">Transmembrane helix</keyword>
<comment type="subcellular location">
    <subcellularLocation>
        <location evidence="1">Membrane</location>
        <topology evidence="1">Single-pass membrane protein</topology>
    </subcellularLocation>
</comment>
<accession>A0A2U8FLQ2</accession>
<dbReference type="GO" id="GO:0097347">
    <property type="term" value="C:TAM protein secretion complex"/>
    <property type="evidence" value="ECO:0007669"/>
    <property type="project" value="TreeGrafter"/>
</dbReference>
<feature type="region of interest" description="Disordered" evidence="5">
    <location>
        <begin position="1"/>
        <end position="25"/>
    </location>
</feature>
<dbReference type="Pfam" id="PF04357">
    <property type="entry name" value="TamB"/>
    <property type="match status" value="1"/>
</dbReference>
<dbReference type="RefSeq" id="WP_108924048.1">
    <property type="nucleotide sequence ID" value="NZ_CP029206.1"/>
</dbReference>
<evidence type="ECO:0000256" key="4">
    <source>
        <dbReference type="ARBA" id="ARBA00023136"/>
    </source>
</evidence>
<dbReference type="InterPro" id="IPR007452">
    <property type="entry name" value="TamB_C"/>
</dbReference>
<keyword evidence="2 6" id="KW-0812">Transmembrane</keyword>
<feature type="transmembrane region" description="Helical" evidence="6">
    <location>
        <begin position="32"/>
        <end position="53"/>
    </location>
</feature>
<evidence type="ECO:0000256" key="5">
    <source>
        <dbReference type="SAM" id="MobiDB-lite"/>
    </source>
</evidence>
<organism evidence="8 9">
    <name type="scientific">Actinobacillus porcitonsillarum</name>
    <dbReference type="NCBI Taxonomy" id="189834"/>
    <lineage>
        <taxon>Bacteria</taxon>
        <taxon>Pseudomonadati</taxon>
        <taxon>Pseudomonadota</taxon>
        <taxon>Gammaproteobacteria</taxon>
        <taxon>Pasteurellales</taxon>
        <taxon>Pasteurellaceae</taxon>
        <taxon>Actinobacillus</taxon>
    </lineage>
</organism>
<evidence type="ECO:0000259" key="7">
    <source>
        <dbReference type="Pfam" id="PF04357"/>
    </source>
</evidence>